<feature type="region of interest" description="Disordered" evidence="1">
    <location>
        <begin position="242"/>
        <end position="269"/>
    </location>
</feature>
<feature type="region of interest" description="Disordered" evidence="1">
    <location>
        <begin position="520"/>
        <end position="555"/>
    </location>
</feature>
<dbReference type="PANTHER" id="PTHR15708:SF4">
    <property type="entry name" value="FI21477P1-RELATED"/>
    <property type="match status" value="1"/>
</dbReference>
<accession>A0A914VQP9</accession>
<dbReference type="PROSITE" id="PS51082">
    <property type="entry name" value="WH2"/>
    <property type="match status" value="1"/>
</dbReference>
<evidence type="ECO:0000259" key="3">
    <source>
        <dbReference type="PROSITE" id="PS51338"/>
    </source>
</evidence>
<dbReference type="Proteomes" id="UP000887566">
    <property type="component" value="Unplaced"/>
</dbReference>
<protein>
    <submittedName>
        <fullName evidence="5">IMD domain-containing protein</fullName>
    </submittedName>
</protein>
<feature type="region of interest" description="Disordered" evidence="1">
    <location>
        <begin position="473"/>
        <end position="504"/>
    </location>
</feature>
<dbReference type="GO" id="GO:0009898">
    <property type="term" value="C:cytoplasmic side of plasma membrane"/>
    <property type="evidence" value="ECO:0007669"/>
    <property type="project" value="TreeGrafter"/>
</dbReference>
<dbReference type="AlphaFoldDB" id="A0A914VQP9"/>
<feature type="compositionally biased region" description="Low complexity" evidence="1">
    <location>
        <begin position="424"/>
        <end position="434"/>
    </location>
</feature>
<dbReference type="GO" id="GO:0005543">
    <property type="term" value="F:phospholipid binding"/>
    <property type="evidence" value="ECO:0007669"/>
    <property type="project" value="TreeGrafter"/>
</dbReference>
<evidence type="ECO:0000313" key="4">
    <source>
        <dbReference type="Proteomes" id="UP000887566"/>
    </source>
</evidence>
<feature type="region of interest" description="Disordered" evidence="1">
    <location>
        <begin position="283"/>
        <end position="377"/>
    </location>
</feature>
<feature type="domain" description="WH2" evidence="2">
    <location>
        <begin position="782"/>
        <end position="799"/>
    </location>
</feature>
<name>A0A914VQP9_9BILA</name>
<dbReference type="GO" id="GO:0015629">
    <property type="term" value="C:actin cytoskeleton"/>
    <property type="evidence" value="ECO:0007669"/>
    <property type="project" value="TreeGrafter"/>
</dbReference>
<evidence type="ECO:0000256" key="1">
    <source>
        <dbReference type="SAM" id="MobiDB-lite"/>
    </source>
</evidence>
<feature type="compositionally biased region" description="Low complexity" evidence="1">
    <location>
        <begin position="643"/>
        <end position="654"/>
    </location>
</feature>
<dbReference type="GO" id="GO:0003779">
    <property type="term" value="F:actin binding"/>
    <property type="evidence" value="ECO:0007669"/>
    <property type="project" value="InterPro"/>
</dbReference>
<dbReference type="GO" id="GO:0007009">
    <property type="term" value="P:plasma membrane organization"/>
    <property type="evidence" value="ECO:0007669"/>
    <property type="project" value="InterPro"/>
</dbReference>
<proteinExistence type="predicted"/>
<keyword evidence="4" id="KW-1185">Reference proteome</keyword>
<dbReference type="PROSITE" id="PS51338">
    <property type="entry name" value="IMD"/>
    <property type="match status" value="1"/>
</dbReference>
<dbReference type="InterPro" id="IPR030127">
    <property type="entry name" value="MTSS1/MTSS2"/>
</dbReference>
<dbReference type="GO" id="GO:0030031">
    <property type="term" value="P:cell projection assembly"/>
    <property type="evidence" value="ECO:0007669"/>
    <property type="project" value="TreeGrafter"/>
</dbReference>
<feature type="region of interest" description="Disordered" evidence="1">
    <location>
        <begin position="631"/>
        <end position="693"/>
    </location>
</feature>
<feature type="region of interest" description="Disordered" evidence="1">
    <location>
        <begin position="408"/>
        <end position="438"/>
    </location>
</feature>
<feature type="domain" description="IMD" evidence="3">
    <location>
        <begin position="1"/>
        <end position="191"/>
    </location>
</feature>
<feature type="region of interest" description="Disordered" evidence="1">
    <location>
        <begin position="735"/>
        <end position="778"/>
    </location>
</feature>
<dbReference type="InterPro" id="IPR013606">
    <property type="entry name" value="I-BAR_dom"/>
</dbReference>
<evidence type="ECO:0000313" key="5">
    <source>
        <dbReference type="WBParaSite" id="PSAMB.scaffold2276size24175.g17149.t1"/>
    </source>
</evidence>
<dbReference type="PANTHER" id="PTHR15708">
    <property type="entry name" value="ACTIN BUNDLING/MISSING IN METASTASIS-RELATED"/>
    <property type="match status" value="1"/>
</dbReference>
<dbReference type="InterPro" id="IPR027267">
    <property type="entry name" value="AH/BAR_dom_sf"/>
</dbReference>
<feature type="compositionally biased region" description="Polar residues" evidence="1">
    <location>
        <begin position="748"/>
        <end position="766"/>
    </location>
</feature>
<dbReference type="Gene3D" id="1.20.1270.60">
    <property type="entry name" value="Arfaptin homology (AH) domain/BAR domain"/>
    <property type="match status" value="1"/>
</dbReference>
<dbReference type="WBParaSite" id="PSAMB.scaffold2276size24175.g17149.t1">
    <property type="protein sequence ID" value="PSAMB.scaffold2276size24175.g17149.t1"/>
    <property type="gene ID" value="PSAMB.scaffold2276size24175.g17149"/>
</dbReference>
<organism evidence="4 5">
    <name type="scientific">Plectus sambesii</name>
    <dbReference type="NCBI Taxonomy" id="2011161"/>
    <lineage>
        <taxon>Eukaryota</taxon>
        <taxon>Metazoa</taxon>
        <taxon>Ecdysozoa</taxon>
        <taxon>Nematoda</taxon>
        <taxon>Chromadorea</taxon>
        <taxon>Plectida</taxon>
        <taxon>Plectina</taxon>
        <taxon>Plectoidea</taxon>
        <taxon>Plectidae</taxon>
        <taxon>Plectus</taxon>
    </lineage>
</organism>
<dbReference type="SUPFAM" id="SSF103657">
    <property type="entry name" value="BAR/IMD domain-like"/>
    <property type="match status" value="1"/>
</dbReference>
<evidence type="ECO:0000259" key="2">
    <source>
        <dbReference type="PROSITE" id="PS51082"/>
    </source>
</evidence>
<dbReference type="Pfam" id="PF08397">
    <property type="entry name" value="IMD"/>
    <property type="match status" value="1"/>
</dbReference>
<sequence>MHANDDRFALGATRDIGTALTRICMRHRSMENRLKTVSSALIDCLVLPLQEHADDWLKRTNNLDKEHAREYKRTKNEIRKRSTDTIRLQKKVKKGENRMQPMLESAVQEMNDRYSNLLDNERRMCRAALTEQRSQFCYFVSWFKPVLDLELGLLEEASHLREVSELLCKHSAEPNTLPPASEAVICDAKGLEHTWTQQFVSPPSSPSSLGSRKSSFCSLSSGDNQSLHYAQRGAYNQNSHYRTPQQQQVYRGPNQQAATTNGRFTASHDSGIANSQDVIYAPASQHSSGSLERKPLASTPGGLSQQSTPSPSPSAVTWPEHSVGGSPVHHDAGIPGLNLSARQSPRHYCQSNGSPNATPRPHTISAAEGGGRQMQRQRPPLASVFAPSQSPPNRPATLGIQRTSAATYKENNGKPPLPGKRHSSATPSLTPTPTMGGPRNSIPIIPDFNAIQPDQFVPQAIYANMDMADQQRRMDMVDQQRRQRSGSTDAAATGSRRPRPLSFVGDTEDMQRLLQAAGMALGGGQSGPFRDRSSFASDRGAISNSGSSGTMCGRDEDEDTLIEEALGQIDRLTTDLDSYCDLAVDSRRSTPAYCTLPRQRSADGAIVRWRPSLMGGRPLDVAPECRPVTTFSSPYGRGTGVPSSASSMTSVASVGDRRSSKAAPPPPVRRNSTITAATPTAPSVEFVRSSRCTTPVEDGGYSSATMYSLNTRLKMAADRPPDAGCNEHNYPMLQQPNSNSAHFHPPRHTQQMPSQHYQTPYVQQGSAPRGSSEPPSDQFSVAHETLLLQIRNGVNLRRAAYSNDRSTPHV</sequence>
<dbReference type="InterPro" id="IPR003124">
    <property type="entry name" value="WH2_dom"/>
</dbReference>
<reference evidence="5" key="1">
    <citation type="submission" date="2022-11" db="UniProtKB">
        <authorList>
            <consortium name="WormBaseParasite"/>
        </authorList>
    </citation>
    <scope>IDENTIFICATION</scope>
</reference>